<dbReference type="AlphaFoldDB" id="A0A6G1VKJ6"/>
<dbReference type="EMBL" id="VZAH01000058">
    <property type="protein sequence ID" value="MQP13920.1"/>
    <property type="molecule type" value="Genomic_DNA"/>
</dbReference>
<reference evidence="1 2" key="1">
    <citation type="submission" date="2019-09" db="EMBL/GenBank/DDBJ databases">
        <title>Distinct polysaccharide growth profiles of human intestinal Prevotella copri isolates.</title>
        <authorList>
            <person name="Fehlner-Peach H."/>
            <person name="Magnabosco C."/>
            <person name="Raghavan V."/>
            <person name="Scher J.U."/>
            <person name="Tett A."/>
            <person name="Cox L.M."/>
            <person name="Gottsegen C."/>
            <person name="Watters A."/>
            <person name="Wiltshire- Gordon J.D."/>
            <person name="Segata N."/>
            <person name="Bonneau R."/>
            <person name="Littman D.R."/>
        </authorList>
    </citation>
    <scope>NUCLEOTIDE SEQUENCE [LARGE SCALE GENOMIC DNA]</scope>
    <source>
        <strain evidence="2">iAA917</strain>
    </source>
</reference>
<comment type="caution">
    <text evidence="1">The sequence shown here is derived from an EMBL/GenBank/DDBJ whole genome shotgun (WGS) entry which is preliminary data.</text>
</comment>
<accession>A0A6G1VKJ6</accession>
<dbReference type="Proteomes" id="UP000477980">
    <property type="component" value="Unassembled WGS sequence"/>
</dbReference>
<organism evidence="1 2">
    <name type="scientific">Segatella copri</name>
    <dbReference type="NCBI Taxonomy" id="165179"/>
    <lineage>
        <taxon>Bacteria</taxon>
        <taxon>Pseudomonadati</taxon>
        <taxon>Bacteroidota</taxon>
        <taxon>Bacteroidia</taxon>
        <taxon>Bacteroidales</taxon>
        <taxon>Prevotellaceae</taxon>
        <taxon>Segatella</taxon>
    </lineage>
</organism>
<name>A0A6G1VKJ6_9BACT</name>
<proteinExistence type="predicted"/>
<evidence type="ECO:0000313" key="1">
    <source>
        <dbReference type="EMBL" id="MQP13920.1"/>
    </source>
</evidence>
<evidence type="ECO:0000313" key="2">
    <source>
        <dbReference type="Proteomes" id="UP000477980"/>
    </source>
</evidence>
<sequence>MKNNKYNELIDKLLDATSEGMQKWDITSQSNEFQTMVGNISVLIVGPRRSLGFNANLDMESMSIALVNENGVEIDRQRVEKTDASYENFLDLFEKARLNYYKVDNVLDKIISEL</sequence>
<gene>
    <name evidence="1" type="ORF">F7D25_05760</name>
</gene>
<protein>
    <submittedName>
        <fullName evidence="1">Uncharacterized protein</fullName>
    </submittedName>
</protein>
<dbReference type="RefSeq" id="WP_153089426.1">
    <property type="nucleotide sequence ID" value="NZ_VZAH01000058.1"/>
</dbReference>